<dbReference type="Proteomes" id="UP001374535">
    <property type="component" value="Chromosome 6"/>
</dbReference>
<evidence type="ECO:0000313" key="2">
    <source>
        <dbReference type="Proteomes" id="UP001374535"/>
    </source>
</evidence>
<name>A0AAQ3NC35_VIGMU</name>
<dbReference type="AlphaFoldDB" id="A0AAQ3NC35"/>
<dbReference type="PANTHER" id="PTHR31973:SF195">
    <property type="entry name" value="MUDR FAMILY TRANSPOSASE"/>
    <property type="match status" value="1"/>
</dbReference>
<keyword evidence="2" id="KW-1185">Reference proteome</keyword>
<gene>
    <name evidence="1" type="ORF">V8G54_019517</name>
</gene>
<dbReference type="PANTHER" id="PTHR31973">
    <property type="entry name" value="POLYPROTEIN, PUTATIVE-RELATED"/>
    <property type="match status" value="1"/>
</dbReference>
<reference evidence="1 2" key="1">
    <citation type="journal article" date="2023" name="Life. Sci Alliance">
        <title>Evolutionary insights into 3D genome organization and epigenetic landscape of Vigna mungo.</title>
        <authorList>
            <person name="Junaid A."/>
            <person name="Singh B."/>
            <person name="Bhatia S."/>
        </authorList>
    </citation>
    <scope>NUCLEOTIDE SEQUENCE [LARGE SCALE GENOMIC DNA]</scope>
    <source>
        <strain evidence="1">Urdbean</strain>
    </source>
</reference>
<accession>A0AAQ3NC35</accession>
<protein>
    <submittedName>
        <fullName evidence="1">Uncharacterized protein</fullName>
    </submittedName>
</protein>
<dbReference type="EMBL" id="CP144695">
    <property type="protein sequence ID" value="WVZ06171.1"/>
    <property type="molecule type" value="Genomic_DNA"/>
</dbReference>
<evidence type="ECO:0000313" key="1">
    <source>
        <dbReference type="EMBL" id="WVZ06171.1"/>
    </source>
</evidence>
<proteinExistence type="predicted"/>
<sequence>MVESDPSAPIATIIASIKTSMGYTISYRKAWLAKQHAIEDVYGNWEESFNKLPCLLQVMQTFLSGFVYKLKTQPITGGQEIRQNQQYFKRLLWTFKPCVDGFPYCKPLVQVEGTFLYGRYRGTFFGGCGTRWEKQHTPHCFCYS</sequence>
<organism evidence="1 2">
    <name type="scientific">Vigna mungo</name>
    <name type="common">Black gram</name>
    <name type="synonym">Phaseolus mungo</name>
    <dbReference type="NCBI Taxonomy" id="3915"/>
    <lineage>
        <taxon>Eukaryota</taxon>
        <taxon>Viridiplantae</taxon>
        <taxon>Streptophyta</taxon>
        <taxon>Embryophyta</taxon>
        <taxon>Tracheophyta</taxon>
        <taxon>Spermatophyta</taxon>
        <taxon>Magnoliopsida</taxon>
        <taxon>eudicotyledons</taxon>
        <taxon>Gunneridae</taxon>
        <taxon>Pentapetalae</taxon>
        <taxon>rosids</taxon>
        <taxon>fabids</taxon>
        <taxon>Fabales</taxon>
        <taxon>Fabaceae</taxon>
        <taxon>Papilionoideae</taxon>
        <taxon>50 kb inversion clade</taxon>
        <taxon>NPAAA clade</taxon>
        <taxon>indigoferoid/millettioid clade</taxon>
        <taxon>Phaseoleae</taxon>
        <taxon>Vigna</taxon>
    </lineage>
</organism>